<accession>A0A242NE32</accession>
<dbReference type="Proteomes" id="UP000194800">
    <property type="component" value="Unassembled WGS sequence"/>
</dbReference>
<reference evidence="3 4" key="1">
    <citation type="submission" date="2017-03" db="EMBL/GenBank/DDBJ databases">
        <title>Comparative genomics of honeybee gut symbionts reveal geographically distinct and subgroup specific antibiotic resistance.</title>
        <authorList>
            <person name="Ludvigsen J."/>
            <person name="Porcellato D."/>
            <person name="Labee-Lund T.M."/>
            <person name="Amdam G.V."/>
            <person name="Rudi K."/>
        </authorList>
    </citation>
    <scope>NUCLEOTIDE SEQUENCE [LARGE SCALE GENOMIC DNA]</scope>
    <source>
        <strain evidence="1 4">A-7-12</strain>
        <strain evidence="2 3">A-9-12</strain>
    </source>
</reference>
<evidence type="ECO:0000313" key="3">
    <source>
        <dbReference type="Proteomes" id="UP000194800"/>
    </source>
</evidence>
<proteinExistence type="predicted"/>
<dbReference type="AlphaFoldDB" id="A0A242NE32"/>
<sequence length="89" mass="10312">MHDWTLVSMILDWEESSFLIKFLNNKSCSVDIICQGIKFINIPKWDKWGESISVNTFNLKDDTTFKKLEIEMQSGDVITIIANDIVMPK</sequence>
<gene>
    <name evidence="2" type="ORF">B6C91_12965</name>
    <name evidence="1" type="ORF">B6D08_12575</name>
</gene>
<dbReference type="EMBL" id="NARP01000042">
    <property type="protein sequence ID" value="OTP98020.1"/>
    <property type="molecule type" value="Genomic_DNA"/>
</dbReference>
<evidence type="ECO:0000313" key="2">
    <source>
        <dbReference type="EMBL" id="OTQ08255.1"/>
    </source>
</evidence>
<dbReference type="OrthoDB" id="6043651at2"/>
<evidence type="ECO:0000313" key="1">
    <source>
        <dbReference type="EMBL" id="OTP98020.1"/>
    </source>
</evidence>
<name>A0A242NE32_9GAMM</name>
<dbReference type="EMBL" id="NART01000097">
    <property type="protein sequence ID" value="OTQ08255.1"/>
    <property type="molecule type" value="Genomic_DNA"/>
</dbReference>
<dbReference type="RefSeq" id="WP_065602998.1">
    <property type="nucleotide sequence ID" value="NZ_JBHZLB010000030.1"/>
</dbReference>
<dbReference type="Proteomes" id="UP000194977">
    <property type="component" value="Unassembled WGS sequence"/>
</dbReference>
<protein>
    <submittedName>
        <fullName evidence="1">Uncharacterized protein</fullName>
    </submittedName>
</protein>
<evidence type="ECO:0000313" key="4">
    <source>
        <dbReference type="Proteomes" id="UP000194977"/>
    </source>
</evidence>
<organism evidence="1 4">
    <name type="scientific">Gilliamella apicola</name>
    <dbReference type="NCBI Taxonomy" id="1196095"/>
    <lineage>
        <taxon>Bacteria</taxon>
        <taxon>Pseudomonadati</taxon>
        <taxon>Pseudomonadota</taxon>
        <taxon>Gammaproteobacteria</taxon>
        <taxon>Orbales</taxon>
        <taxon>Orbaceae</taxon>
        <taxon>Gilliamella</taxon>
    </lineage>
</organism>
<comment type="caution">
    <text evidence="1">The sequence shown here is derived from an EMBL/GenBank/DDBJ whole genome shotgun (WGS) entry which is preliminary data.</text>
</comment>
<keyword evidence="3" id="KW-1185">Reference proteome</keyword>